<comment type="caution">
    <text evidence="7">The sequence shown here is derived from an EMBL/GenBank/DDBJ whole genome shotgun (WGS) entry which is preliminary data.</text>
</comment>
<dbReference type="InterPro" id="IPR036034">
    <property type="entry name" value="PDZ_sf"/>
</dbReference>
<evidence type="ECO:0000256" key="4">
    <source>
        <dbReference type="SAM" id="MobiDB-lite"/>
    </source>
</evidence>
<feature type="compositionally biased region" description="Basic residues" evidence="4">
    <location>
        <begin position="503"/>
        <end position="513"/>
    </location>
</feature>
<dbReference type="Gene3D" id="2.30.42.10">
    <property type="match status" value="1"/>
</dbReference>
<organism evidence="7 8">
    <name type="scientific">Labeo rohita</name>
    <name type="common">Indian major carp</name>
    <name type="synonym">Cyprinus rohita</name>
    <dbReference type="NCBI Taxonomy" id="84645"/>
    <lineage>
        <taxon>Eukaryota</taxon>
        <taxon>Metazoa</taxon>
        <taxon>Chordata</taxon>
        <taxon>Craniata</taxon>
        <taxon>Vertebrata</taxon>
        <taxon>Euteleostomi</taxon>
        <taxon>Actinopterygii</taxon>
        <taxon>Neopterygii</taxon>
        <taxon>Teleostei</taxon>
        <taxon>Ostariophysi</taxon>
        <taxon>Cypriniformes</taxon>
        <taxon>Cyprinidae</taxon>
        <taxon>Labeoninae</taxon>
        <taxon>Labeonini</taxon>
        <taxon>Labeo</taxon>
    </lineage>
</organism>
<dbReference type="Gene3D" id="1.10.533.10">
    <property type="entry name" value="Death Domain, Fas"/>
    <property type="match status" value="1"/>
</dbReference>
<feature type="compositionally biased region" description="Acidic residues" evidence="4">
    <location>
        <begin position="553"/>
        <end position="567"/>
    </location>
</feature>
<evidence type="ECO:0000313" key="8">
    <source>
        <dbReference type="Proteomes" id="UP000290572"/>
    </source>
</evidence>
<dbReference type="PANTHER" id="PTHR14559">
    <property type="entry name" value="CASPASE RECRUITMENT DOMAIN FAMILY"/>
    <property type="match status" value="1"/>
</dbReference>
<proteinExistence type="predicted"/>
<feature type="compositionally biased region" description="Polar residues" evidence="4">
    <location>
        <begin position="528"/>
        <end position="544"/>
    </location>
</feature>
<sequence length="1095" mass="126389">MISISSAHSPSALSDIYYEAAEASAEMENGGSMNLLDYGEALWENAEKNRYILCRFMNPNKLTSYLRQCKVIDEQDEDEVLNSRLLESKVNRAGRLLDILHTKGDRGYVVFLESLELYYPDLYKLVTGKEPTRRCSTIVVEEGQEGLIQFLMNEVMKLQQQSKAKDVQRVDIMTKCRTLEDEHKKLRLANQELQTFQERYNKMKEERNNYNDELIKVKDDNYQLAMRYAQLSEEKNMAVMRSRDLQLEIDQLKHKLNKVEEECKMERRQSLKLKNDIENRPRKEQIFELERENEVLKIKLQELQSIIQPGPLPDSDKAILDILEHDRQEALEDRQELVNRLYNLHEEVRQAEELRDKYLEEKEDLELKCSTLVKDCEMYKNRMNTVMVQLEELERERDQAFKSRDDAQHLVSQCLIDKDKYRKQIRELEERSDELQIEIVRKEAKIVNLECKLRRMAKENGLDQSLPRDITPLIIAQHFGQPAGGPSEDSGEETVDDQEPKLQRRSNLKGRLRCRNDSILSTVPEPPDQSSIVRRSKENPNSQYKCLPISDPTDTDSGDNADMDDHDLDISSYGPSSIHSSSSSHQSETMDSYDLEQVNNIFRKFSLERPFRPSLTSGPPQNSLRPVQSLLLSGENLLSDITLIGGNDSGIFVSSVQSGSETERAGVKVGHHLLMLEGNVRGEAQSVALDTCTKEEAHWTLQRCTGEVHLHYKHNYDGYRRLLKDIEDGTVVSGDSFYIRLNLNISSQLDNCSLNVRCDEVLHVLDTMHQGKCEWVCARVDPFTNKDTERGTIPSYSRAQQLLLVKIQKLMCRGGREEVETLRGLRNTLQPEEPTPTQDPKSSPRLSRASVFIFQLLQIGKEQSLAEIKRDPWCQFVSRVDNKYKRMNSSERVRIVNGGNPSSVSRPGFETLRPEDTSDPESDLNKSLNLIPYSLVTPHQCQRKRPVLFTPNILSKTIVQKFLNLGGAMEFNICKPDIVTKDEFLMKQKIEPIIYSKEKQACTYECITPENIEAVAFKEACQMFMCSRRLPLRVDSEEEFLKMCRSKEKELETLPCLYANVEPDSWGGVEDLVKIIKDKIFEEQKKTVWVEQDLL</sequence>
<dbReference type="Pfam" id="PF00619">
    <property type="entry name" value="CARD"/>
    <property type="match status" value="1"/>
</dbReference>
<dbReference type="GO" id="GO:0005737">
    <property type="term" value="C:cytoplasm"/>
    <property type="evidence" value="ECO:0007669"/>
    <property type="project" value="TreeGrafter"/>
</dbReference>
<dbReference type="SUPFAM" id="SSF47986">
    <property type="entry name" value="DEATH domain"/>
    <property type="match status" value="1"/>
</dbReference>
<evidence type="ECO:0000259" key="6">
    <source>
        <dbReference type="PROSITE" id="PS50209"/>
    </source>
</evidence>
<dbReference type="SUPFAM" id="SSF50156">
    <property type="entry name" value="PDZ domain-like"/>
    <property type="match status" value="1"/>
</dbReference>
<evidence type="ECO:0000256" key="2">
    <source>
        <dbReference type="ARBA" id="ARBA00023054"/>
    </source>
</evidence>
<dbReference type="PROSITE" id="PS50106">
    <property type="entry name" value="PDZ"/>
    <property type="match status" value="1"/>
</dbReference>
<dbReference type="EMBL" id="QBIY01012807">
    <property type="protein sequence ID" value="RXN16165.1"/>
    <property type="molecule type" value="Genomic_DNA"/>
</dbReference>
<feature type="compositionally biased region" description="Polar residues" evidence="4">
    <location>
        <begin position="827"/>
        <end position="845"/>
    </location>
</feature>
<keyword evidence="8" id="KW-1185">Reference proteome</keyword>
<feature type="region of interest" description="Disordered" evidence="4">
    <location>
        <begin position="824"/>
        <end position="845"/>
    </location>
</feature>
<feature type="region of interest" description="Disordered" evidence="4">
    <location>
        <begin position="895"/>
        <end position="923"/>
    </location>
</feature>
<accession>A0A498MF94</accession>
<feature type="region of interest" description="Disordered" evidence="4">
    <location>
        <begin position="478"/>
        <end position="591"/>
    </location>
</feature>
<feature type="compositionally biased region" description="Low complexity" evidence="4">
    <location>
        <begin position="571"/>
        <end position="591"/>
    </location>
</feature>
<dbReference type="Proteomes" id="UP000290572">
    <property type="component" value="Unassembled WGS sequence"/>
</dbReference>
<keyword evidence="2 3" id="KW-0175">Coiled coil</keyword>
<dbReference type="FunFam" id="1.10.533.10:FF:000003">
    <property type="entry name" value="Caspase recruitment domain family, member 11"/>
    <property type="match status" value="1"/>
</dbReference>
<dbReference type="PANTHER" id="PTHR14559:SF4">
    <property type="entry name" value="CASPASE RECRUITMENT DOMAIN-CONTAINING PROTEIN 11"/>
    <property type="match status" value="1"/>
</dbReference>
<dbReference type="GO" id="GO:0050700">
    <property type="term" value="F:CARD domain binding"/>
    <property type="evidence" value="ECO:0007669"/>
    <property type="project" value="TreeGrafter"/>
</dbReference>
<keyword evidence="1" id="KW-0597">Phosphoprotein</keyword>
<dbReference type="Gene3D" id="2.30.30.40">
    <property type="entry name" value="SH3 Domains"/>
    <property type="match status" value="1"/>
</dbReference>
<evidence type="ECO:0000256" key="1">
    <source>
        <dbReference type="ARBA" id="ARBA00022553"/>
    </source>
</evidence>
<name>A0A498MF94_LABRO</name>
<evidence type="ECO:0000256" key="3">
    <source>
        <dbReference type="SAM" id="Coils"/>
    </source>
</evidence>
<reference evidence="7 8" key="1">
    <citation type="submission" date="2018-03" db="EMBL/GenBank/DDBJ databases">
        <title>Draft genome sequence of Rohu Carp (Labeo rohita).</title>
        <authorList>
            <person name="Das P."/>
            <person name="Kushwaha B."/>
            <person name="Joshi C.G."/>
            <person name="Kumar D."/>
            <person name="Nagpure N.S."/>
            <person name="Sahoo L."/>
            <person name="Das S.P."/>
            <person name="Bit A."/>
            <person name="Patnaik S."/>
            <person name="Meher P.K."/>
            <person name="Jayasankar P."/>
            <person name="Koringa P.G."/>
            <person name="Patel N.V."/>
            <person name="Hinsu A.T."/>
            <person name="Kumar R."/>
            <person name="Pandey M."/>
            <person name="Agarwal S."/>
            <person name="Srivastava S."/>
            <person name="Singh M."/>
            <person name="Iquebal M.A."/>
            <person name="Jaiswal S."/>
            <person name="Angadi U.B."/>
            <person name="Kumar N."/>
            <person name="Raza M."/>
            <person name="Shah T.M."/>
            <person name="Rai A."/>
            <person name="Jena J.K."/>
        </authorList>
    </citation>
    <scope>NUCLEOTIDE SEQUENCE [LARGE SCALE GENOMIC DNA]</scope>
    <source>
        <strain evidence="7">DASCIFA01</strain>
        <tissue evidence="7">Testis</tissue>
    </source>
</reference>
<dbReference type="FunFam" id="2.30.42.10:FF:000285">
    <property type="entry name" value="Caspase recruitment domain family, member 11"/>
    <property type="match status" value="1"/>
</dbReference>
<evidence type="ECO:0000313" key="7">
    <source>
        <dbReference type="EMBL" id="RXN16165.1"/>
    </source>
</evidence>
<evidence type="ECO:0000259" key="5">
    <source>
        <dbReference type="PROSITE" id="PS50106"/>
    </source>
</evidence>
<dbReference type="STRING" id="84645.A0A498MF94"/>
<feature type="domain" description="PDZ" evidence="5">
    <location>
        <begin position="641"/>
        <end position="716"/>
    </location>
</feature>
<dbReference type="InterPro" id="IPR001315">
    <property type="entry name" value="CARD"/>
</dbReference>
<dbReference type="InterPro" id="IPR011029">
    <property type="entry name" value="DEATH-like_dom_sf"/>
</dbReference>
<gene>
    <name evidence="7" type="ORF">ROHU_037074</name>
</gene>
<feature type="coiled-coil region" evidence="3">
    <location>
        <begin position="179"/>
        <end position="459"/>
    </location>
</feature>
<dbReference type="CDD" id="cd06736">
    <property type="entry name" value="PDZ_CARD11_CARD14-like"/>
    <property type="match status" value="1"/>
</dbReference>
<dbReference type="GO" id="GO:0042981">
    <property type="term" value="P:regulation of apoptotic process"/>
    <property type="evidence" value="ECO:0007669"/>
    <property type="project" value="InterPro"/>
</dbReference>
<feature type="domain" description="CARD" evidence="6">
    <location>
        <begin position="38"/>
        <end position="130"/>
    </location>
</feature>
<dbReference type="PROSITE" id="PS50209">
    <property type="entry name" value="CARD"/>
    <property type="match status" value="1"/>
</dbReference>
<dbReference type="InterPro" id="IPR001478">
    <property type="entry name" value="PDZ"/>
</dbReference>
<protein>
    <submittedName>
        <fullName evidence="7">Caspase recruitment domain-containing 11-like protein</fullName>
    </submittedName>
</protein>
<dbReference type="AlphaFoldDB" id="A0A498MF94"/>